<keyword evidence="1" id="KW-0175">Coiled coil</keyword>
<feature type="coiled-coil region" evidence="1">
    <location>
        <begin position="170"/>
        <end position="200"/>
    </location>
</feature>
<protein>
    <submittedName>
        <fullName evidence="2">Uncharacterized protein</fullName>
    </submittedName>
</protein>
<dbReference type="Proteomes" id="UP000078540">
    <property type="component" value="Unassembled WGS sequence"/>
</dbReference>
<keyword evidence="3" id="KW-1185">Reference proteome</keyword>
<feature type="coiled-coil region" evidence="1">
    <location>
        <begin position="22"/>
        <end position="71"/>
    </location>
</feature>
<sequence length="273" mass="31804">MSKILGILRAKVISGTTIPTAIASNPSNLNEIEEEIKRLEQEQEEYDKQAINDYQERLDEEEQEVKRGIYDGDLKKNIKARKKALDDFNAIAPNSTSDFYLKLKEVEEEIQKLKLNCEESDIQAIDYSARLYELDELELEAKKDEIYDGNLKEHIKQARKKVIDCNVIISNSSNLRRKKIEEKIKKIEQEQKENEKQTIINYQASLHELDELELDAKRYGLYNGDLKEHIEQARKYVLHGYDKLLLLIAKQNLTSEIGIDVLEAEDFIDTTRQ</sequence>
<evidence type="ECO:0000313" key="3">
    <source>
        <dbReference type="Proteomes" id="UP000078540"/>
    </source>
</evidence>
<dbReference type="AlphaFoldDB" id="A0A195BNZ8"/>
<gene>
    <name evidence="2" type="ORF">ALC53_02724</name>
</gene>
<evidence type="ECO:0000313" key="2">
    <source>
        <dbReference type="EMBL" id="KYM88242.1"/>
    </source>
</evidence>
<evidence type="ECO:0000256" key="1">
    <source>
        <dbReference type="SAM" id="Coils"/>
    </source>
</evidence>
<name>A0A195BNZ8_9HYME</name>
<dbReference type="EMBL" id="KQ976424">
    <property type="protein sequence ID" value="KYM88242.1"/>
    <property type="molecule type" value="Genomic_DNA"/>
</dbReference>
<organism evidence="2 3">
    <name type="scientific">Atta colombica</name>
    <dbReference type="NCBI Taxonomy" id="520822"/>
    <lineage>
        <taxon>Eukaryota</taxon>
        <taxon>Metazoa</taxon>
        <taxon>Ecdysozoa</taxon>
        <taxon>Arthropoda</taxon>
        <taxon>Hexapoda</taxon>
        <taxon>Insecta</taxon>
        <taxon>Pterygota</taxon>
        <taxon>Neoptera</taxon>
        <taxon>Endopterygota</taxon>
        <taxon>Hymenoptera</taxon>
        <taxon>Apocrita</taxon>
        <taxon>Aculeata</taxon>
        <taxon>Formicoidea</taxon>
        <taxon>Formicidae</taxon>
        <taxon>Myrmicinae</taxon>
        <taxon>Atta</taxon>
    </lineage>
</organism>
<proteinExistence type="predicted"/>
<reference evidence="2 3" key="1">
    <citation type="submission" date="2015-09" db="EMBL/GenBank/DDBJ databases">
        <title>Atta colombica WGS genome.</title>
        <authorList>
            <person name="Nygaard S."/>
            <person name="Hu H."/>
            <person name="Boomsma J."/>
            <person name="Zhang G."/>
        </authorList>
    </citation>
    <scope>NUCLEOTIDE SEQUENCE [LARGE SCALE GENOMIC DNA]</scope>
    <source>
        <strain evidence="2">Treedump-2</strain>
        <tissue evidence="2">Whole body</tissue>
    </source>
</reference>
<accession>A0A195BNZ8</accession>